<proteinExistence type="predicted"/>
<sequence length="265" mass="29562">MLSNLLSYLQLAAAYVRLNLNAHLEYRGAFITQVVAMILNNTIWIIFWCLFFTRFPVLRGWTIQDVITLWAMSSAGFGLAHAIYGNAWLLTNLIVQGQLDVWMSYPRTLLPHLLLGQMNATSWGDLLFGYGIYVFFVKPDIIHFLMFAVLTVSAAALFVGFSVLTGSLSFYLGNSEGLTQQWRNSLITFSTYPPTLFEGWVKVLLYTLIPAGFVSYLPVTALQEVSLVQALLAVVGSTVVLLIGIGVFYCGLRRYSSGNLLNMRG</sequence>
<feature type="transmembrane region" description="Helical" evidence="1">
    <location>
        <begin position="231"/>
        <end position="255"/>
    </location>
</feature>
<dbReference type="EMBL" id="JHEG04000001">
    <property type="protein sequence ID" value="KAF3885960.1"/>
    <property type="molecule type" value="Genomic_DNA"/>
</dbReference>
<keyword evidence="1" id="KW-1133">Transmembrane helix</keyword>
<organism evidence="2 3">
    <name type="scientific">Tolypothrix bouteillei VB521301</name>
    <dbReference type="NCBI Taxonomy" id="1479485"/>
    <lineage>
        <taxon>Bacteria</taxon>
        <taxon>Bacillati</taxon>
        <taxon>Cyanobacteriota</taxon>
        <taxon>Cyanophyceae</taxon>
        <taxon>Nostocales</taxon>
        <taxon>Tolypothrichaceae</taxon>
        <taxon>Tolypothrix</taxon>
    </lineage>
</organism>
<gene>
    <name evidence="2" type="ORF">DA73_0400011125</name>
</gene>
<feature type="transmembrane region" description="Helical" evidence="1">
    <location>
        <begin position="30"/>
        <end position="55"/>
    </location>
</feature>
<evidence type="ECO:0000256" key="1">
    <source>
        <dbReference type="SAM" id="Phobius"/>
    </source>
</evidence>
<dbReference type="RefSeq" id="WP_050045676.1">
    <property type="nucleotide sequence ID" value="NZ_JHEG04000001.1"/>
</dbReference>
<feature type="transmembrane region" description="Helical" evidence="1">
    <location>
        <begin position="109"/>
        <end position="137"/>
    </location>
</feature>
<dbReference type="PANTHER" id="PTHR36833:SF1">
    <property type="entry name" value="INTEGRAL MEMBRANE TRANSPORT PROTEIN"/>
    <property type="match status" value="1"/>
</dbReference>
<evidence type="ECO:0008006" key="4">
    <source>
        <dbReference type="Google" id="ProtNLM"/>
    </source>
</evidence>
<comment type="caution">
    <text evidence="2">The sequence shown here is derived from an EMBL/GenBank/DDBJ whole genome shotgun (WGS) entry which is preliminary data.</text>
</comment>
<accession>A0A8S9T0N4</accession>
<feature type="transmembrane region" description="Helical" evidence="1">
    <location>
        <begin position="144"/>
        <end position="172"/>
    </location>
</feature>
<dbReference type="InterPro" id="IPR010390">
    <property type="entry name" value="ABC-2_transporter-like"/>
</dbReference>
<reference evidence="2" key="2">
    <citation type="submission" date="2019-11" db="EMBL/GenBank/DDBJ databases">
        <title>Improved Assembly of Tolypothrix boutellei genome.</title>
        <authorList>
            <person name="Sarangi A.N."/>
            <person name="Mukherjee M."/>
            <person name="Ghosh S."/>
            <person name="Singh D."/>
            <person name="Das A."/>
            <person name="Kant S."/>
            <person name="Prusty A."/>
            <person name="Tripathy S."/>
        </authorList>
    </citation>
    <scope>NUCLEOTIDE SEQUENCE</scope>
    <source>
        <strain evidence="2">VB521301</strain>
    </source>
</reference>
<dbReference type="Pfam" id="PF06182">
    <property type="entry name" value="ABC2_membrane_6"/>
    <property type="match status" value="1"/>
</dbReference>
<dbReference type="PANTHER" id="PTHR36833">
    <property type="entry name" value="SLR0610 PROTEIN-RELATED"/>
    <property type="match status" value="1"/>
</dbReference>
<feature type="transmembrane region" description="Helical" evidence="1">
    <location>
        <begin position="199"/>
        <end position="219"/>
    </location>
</feature>
<evidence type="ECO:0000313" key="2">
    <source>
        <dbReference type="EMBL" id="KAF3885960.1"/>
    </source>
</evidence>
<keyword evidence="1" id="KW-0812">Transmembrane</keyword>
<feature type="transmembrane region" description="Helical" evidence="1">
    <location>
        <begin position="67"/>
        <end position="89"/>
    </location>
</feature>
<evidence type="ECO:0000313" key="3">
    <source>
        <dbReference type="Proteomes" id="UP000029738"/>
    </source>
</evidence>
<keyword evidence="1" id="KW-0472">Membrane</keyword>
<name>A0A8S9T0N4_9CYAN</name>
<reference evidence="2" key="1">
    <citation type="journal article" date="2015" name="Genome Announc.">
        <title>Draft Genome Sequence of Tolypothrix boutellei Strain VB521301.</title>
        <authorList>
            <person name="Chandrababunaidu M.M."/>
            <person name="Singh D."/>
            <person name="Sen D."/>
            <person name="Bhan S."/>
            <person name="Das S."/>
            <person name="Gupta A."/>
            <person name="Adhikary S.P."/>
            <person name="Tripathy S."/>
        </authorList>
    </citation>
    <scope>NUCLEOTIDE SEQUENCE</scope>
    <source>
        <strain evidence="2">VB521301</strain>
    </source>
</reference>
<dbReference type="Proteomes" id="UP000029738">
    <property type="component" value="Unassembled WGS sequence"/>
</dbReference>
<dbReference type="AlphaFoldDB" id="A0A8S9T0N4"/>
<protein>
    <recommendedName>
        <fullName evidence="4">ABC transporter permease</fullName>
    </recommendedName>
</protein>
<dbReference type="OrthoDB" id="9788195at2"/>
<keyword evidence="3" id="KW-1185">Reference proteome</keyword>